<evidence type="ECO:0000313" key="1">
    <source>
        <dbReference type="EMBL" id="AFM14015.1"/>
    </source>
</evidence>
<organism evidence="2 3">
    <name type="scientific">Turneriella parva (strain ATCC BAA-1111 / DSM 21527 / NCTC 11395 / H)</name>
    <name type="common">Leptospira parva</name>
    <dbReference type="NCBI Taxonomy" id="869212"/>
    <lineage>
        <taxon>Bacteria</taxon>
        <taxon>Pseudomonadati</taxon>
        <taxon>Spirochaetota</taxon>
        <taxon>Spirochaetia</taxon>
        <taxon>Leptospirales</taxon>
        <taxon>Leptospiraceae</taxon>
        <taxon>Turneriella</taxon>
    </lineage>
</organism>
<dbReference type="KEGG" id="tpx:Turpa_3524"/>
<dbReference type="EMBL" id="CP002959">
    <property type="protein sequence ID" value="AFM14161.1"/>
    <property type="molecule type" value="Genomic_DNA"/>
</dbReference>
<dbReference type="Gene3D" id="3.40.50.1010">
    <property type="entry name" value="5'-nuclease"/>
    <property type="match status" value="1"/>
</dbReference>
<name>I4BA54_TURPD</name>
<dbReference type="AlphaFoldDB" id="I4BA54"/>
<proteinExistence type="predicted"/>
<reference evidence="2 3" key="1">
    <citation type="submission" date="2012-06" db="EMBL/GenBank/DDBJ databases">
        <title>The complete chromosome of genome of Turneriella parva DSM 21527.</title>
        <authorList>
            <consortium name="US DOE Joint Genome Institute (JGI-PGF)"/>
            <person name="Lucas S."/>
            <person name="Han J."/>
            <person name="Lapidus A."/>
            <person name="Bruce D."/>
            <person name="Goodwin L."/>
            <person name="Pitluck S."/>
            <person name="Peters L."/>
            <person name="Kyrpides N."/>
            <person name="Mavromatis K."/>
            <person name="Ivanova N."/>
            <person name="Mikhailova N."/>
            <person name="Chertkov O."/>
            <person name="Detter J.C."/>
            <person name="Tapia R."/>
            <person name="Han C."/>
            <person name="Land M."/>
            <person name="Hauser L."/>
            <person name="Markowitz V."/>
            <person name="Cheng J.-F."/>
            <person name="Hugenholtz P."/>
            <person name="Woyke T."/>
            <person name="Wu D."/>
            <person name="Gronow S."/>
            <person name="Wellnitz S."/>
            <person name="Brambilla E."/>
            <person name="Klenk H.-P."/>
            <person name="Eisen J.A."/>
        </authorList>
    </citation>
    <scope>NUCLEOTIDE SEQUENCE [LARGE SCALE GENOMIC DNA]</scope>
    <source>
        <strain evidence="3">ATCC BAA-1111 / DSM 21527 / NCTC 11395 / H</strain>
        <strain evidence="2">DSM 21527</strain>
    </source>
</reference>
<dbReference type="OrthoDB" id="9799824at2"/>
<evidence type="ECO:0008006" key="4">
    <source>
        <dbReference type="Google" id="ProtNLM"/>
    </source>
</evidence>
<dbReference type="STRING" id="869212.Turpa_3377"/>
<keyword evidence="3" id="KW-1185">Reference proteome</keyword>
<dbReference type="KEGG" id="tpx:Turpa_3377"/>
<dbReference type="RefSeq" id="WP_014804511.1">
    <property type="nucleotide sequence ID" value="NC_018020.1"/>
</dbReference>
<dbReference type="CDD" id="cd18687">
    <property type="entry name" value="PIN_VapC-like"/>
    <property type="match status" value="1"/>
</dbReference>
<dbReference type="SUPFAM" id="SSF88723">
    <property type="entry name" value="PIN domain-like"/>
    <property type="match status" value="1"/>
</dbReference>
<evidence type="ECO:0000313" key="3">
    <source>
        <dbReference type="Proteomes" id="UP000006048"/>
    </source>
</evidence>
<evidence type="ECO:0000313" key="2">
    <source>
        <dbReference type="EMBL" id="AFM14161.1"/>
    </source>
</evidence>
<sequence length="159" mass="18672">MKPVKLYLETSVWNFYYADDAPEKRDITRQFFENYARNQYELFISDEVLREISQANPNTQLLLRELIQKYEPQIIDLSEEVEILAQAYLEAKILPPRCEVDCRHAAVATVYELDALLSWNMKHLANYRRMQAINAINLLRGYGKHLELMVPMAVSEDES</sequence>
<dbReference type="Proteomes" id="UP000006048">
    <property type="component" value="Chromosome"/>
</dbReference>
<gene>
    <name evidence="1" type="ordered locus">Turpa_3377</name>
    <name evidence="2" type="ordered locus">Turpa_3524</name>
</gene>
<dbReference type="EMBL" id="CP002959">
    <property type="protein sequence ID" value="AFM14015.1"/>
    <property type="molecule type" value="Genomic_DNA"/>
</dbReference>
<accession>I4BA54</accession>
<dbReference type="InterPro" id="IPR029060">
    <property type="entry name" value="PIN-like_dom_sf"/>
</dbReference>
<protein>
    <recommendedName>
        <fullName evidence="4">PIN domain-containing protein</fullName>
    </recommendedName>
</protein>
<dbReference type="HOGENOM" id="CLU_119411_1_0_12"/>